<dbReference type="Gene3D" id="2.70.50.70">
    <property type="match status" value="1"/>
</dbReference>
<evidence type="ECO:0000256" key="13">
    <source>
        <dbReference type="ARBA" id="ARBA00044502"/>
    </source>
</evidence>
<evidence type="ECO:0000256" key="3">
    <source>
        <dbReference type="ARBA" id="ARBA00022525"/>
    </source>
</evidence>
<keyword evidence="8" id="KW-0186">Copper</keyword>
<evidence type="ECO:0000256" key="12">
    <source>
        <dbReference type="ARBA" id="ARBA00023326"/>
    </source>
</evidence>
<dbReference type="OrthoDB" id="2525337at2759"/>
<comment type="catalytic activity">
    <reaction evidence="14">
        <text>[(1-&gt;4)-beta-D-glucosyl]n+m + reduced acceptor + O2 = 4-dehydro-beta-D-glucosyl-[(1-&gt;4)-beta-D-glucosyl]n-1 + [(1-&gt;4)-beta-D-glucosyl]m + acceptor + H2O.</text>
        <dbReference type="EC" id="1.14.99.56"/>
    </reaction>
</comment>
<reference evidence="19 20" key="1">
    <citation type="submission" date="2019-06" db="EMBL/GenBank/DDBJ databases">
        <title>Draft genome sequence of the filamentous fungus Phialemoniopsis curvata isolated from diesel fuel.</title>
        <authorList>
            <person name="Varaljay V.A."/>
            <person name="Lyon W.J."/>
            <person name="Crouch A.L."/>
            <person name="Drake C.E."/>
            <person name="Hollomon J.M."/>
            <person name="Nadeau L.J."/>
            <person name="Nunn H.S."/>
            <person name="Stevenson B.S."/>
            <person name="Bojanowski C.L."/>
            <person name="Crookes-Goodson W.J."/>
        </authorList>
    </citation>
    <scope>NUCLEOTIDE SEQUENCE [LARGE SCALE GENOMIC DNA]</scope>
    <source>
        <strain evidence="19 20">D216</strain>
    </source>
</reference>
<dbReference type="PANTHER" id="PTHR33353:SF17">
    <property type="entry name" value="ENDO-BETA-1,4-GLUCANASE D"/>
    <property type="match status" value="1"/>
</dbReference>
<dbReference type="STRING" id="1093900.A0A507ASN4"/>
<accession>A0A507ASN4</accession>
<evidence type="ECO:0000256" key="6">
    <source>
        <dbReference type="ARBA" id="ARBA00023001"/>
    </source>
</evidence>
<feature type="domain" description="Auxiliary Activity family 9 catalytic" evidence="18">
    <location>
        <begin position="20"/>
        <end position="227"/>
    </location>
</feature>
<evidence type="ECO:0000256" key="4">
    <source>
        <dbReference type="ARBA" id="ARBA00022723"/>
    </source>
</evidence>
<evidence type="ECO:0000256" key="2">
    <source>
        <dbReference type="ARBA" id="ARBA00004613"/>
    </source>
</evidence>
<keyword evidence="6" id="KW-0136">Cellulose degradation</keyword>
<evidence type="ECO:0000256" key="1">
    <source>
        <dbReference type="ARBA" id="ARBA00001973"/>
    </source>
</evidence>
<comment type="similarity">
    <text evidence="13">Belongs to the polysaccharide monooxygenase AA9 family.</text>
</comment>
<evidence type="ECO:0000256" key="11">
    <source>
        <dbReference type="ARBA" id="ARBA00023277"/>
    </source>
</evidence>
<evidence type="ECO:0000256" key="15">
    <source>
        <dbReference type="ARBA" id="ARBA00047174"/>
    </source>
</evidence>
<dbReference type="Pfam" id="PF03443">
    <property type="entry name" value="AA9"/>
    <property type="match status" value="1"/>
</dbReference>
<dbReference type="GO" id="GO:0004497">
    <property type="term" value="F:monooxygenase activity"/>
    <property type="evidence" value="ECO:0007669"/>
    <property type="project" value="UniProtKB-KW"/>
</dbReference>
<evidence type="ECO:0000256" key="14">
    <source>
        <dbReference type="ARBA" id="ARBA00045077"/>
    </source>
</evidence>
<evidence type="ECO:0000256" key="5">
    <source>
        <dbReference type="ARBA" id="ARBA00022729"/>
    </source>
</evidence>
<keyword evidence="5 17" id="KW-0732">Signal</keyword>
<feature type="signal peptide" evidence="17">
    <location>
        <begin position="1"/>
        <end position="19"/>
    </location>
</feature>
<evidence type="ECO:0000259" key="18">
    <source>
        <dbReference type="Pfam" id="PF03443"/>
    </source>
</evidence>
<feature type="chain" id="PRO_5021306948" description="lytic cellulose monooxygenase (C4-dehydrogenating)" evidence="17">
    <location>
        <begin position="20"/>
        <end position="259"/>
    </location>
</feature>
<dbReference type="GO" id="GO:0030245">
    <property type="term" value="P:cellulose catabolic process"/>
    <property type="evidence" value="ECO:0007669"/>
    <property type="project" value="UniProtKB-KW"/>
</dbReference>
<evidence type="ECO:0000313" key="20">
    <source>
        <dbReference type="Proteomes" id="UP000319257"/>
    </source>
</evidence>
<dbReference type="GO" id="GO:0046872">
    <property type="term" value="F:metal ion binding"/>
    <property type="evidence" value="ECO:0007669"/>
    <property type="project" value="UniProtKB-KW"/>
</dbReference>
<evidence type="ECO:0000256" key="17">
    <source>
        <dbReference type="SAM" id="SignalP"/>
    </source>
</evidence>
<name>A0A507ASN4_9PEZI</name>
<keyword evidence="10" id="KW-1015">Disulfide bond</keyword>
<evidence type="ECO:0000256" key="10">
    <source>
        <dbReference type="ARBA" id="ARBA00023157"/>
    </source>
</evidence>
<dbReference type="GeneID" id="41977823"/>
<sequence>MYFTNSVLALAALAGSVSAHTLMNSVEVNGQDQGEGKSTYIRSPPNNNPVKDLTSPDLACNVNGGKPVSDFVKAAAGDTLAFVWMHNKPDDDIIAESHKGPVITYIAPYTDDAGAEAVWTKIAEDGFDGQQWAVDRLIANKGKAEFKLPQSLKAGKYLVRQEVIGLHEANDAYTDDSARGAQFYPSCVQVEVSGSGDAVPNQDFDFNKGYTYQDPGIVFDIYAKNKTLDYKIPGPDVWSAAAGNAKRSLRIKGRVAGQV</sequence>
<organism evidence="19 20">
    <name type="scientific">Thyridium curvatum</name>
    <dbReference type="NCBI Taxonomy" id="1093900"/>
    <lineage>
        <taxon>Eukaryota</taxon>
        <taxon>Fungi</taxon>
        <taxon>Dikarya</taxon>
        <taxon>Ascomycota</taxon>
        <taxon>Pezizomycotina</taxon>
        <taxon>Sordariomycetes</taxon>
        <taxon>Sordariomycetidae</taxon>
        <taxon>Thyridiales</taxon>
        <taxon>Thyridiaceae</taxon>
        <taxon>Thyridium</taxon>
    </lineage>
</organism>
<evidence type="ECO:0000256" key="16">
    <source>
        <dbReference type="SAM" id="MobiDB-lite"/>
    </source>
</evidence>
<keyword evidence="3" id="KW-0964">Secreted</keyword>
<feature type="region of interest" description="Disordered" evidence="16">
    <location>
        <begin position="28"/>
        <end position="50"/>
    </location>
</feature>
<comment type="subcellular location">
    <subcellularLocation>
        <location evidence="2">Secreted</location>
    </subcellularLocation>
</comment>
<dbReference type="EMBL" id="SKBQ01000083">
    <property type="protein sequence ID" value="TPX07921.1"/>
    <property type="molecule type" value="Genomic_DNA"/>
</dbReference>
<keyword evidence="4" id="KW-0479">Metal-binding</keyword>
<dbReference type="CDD" id="cd21175">
    <property type="entry name" value="LPMO_AA9"/>
    <property type="match status" value="1"/>
</dbReference>
<keyword evidence="7" id="KW-0560">Oxidoreductase</keyword>
<comment type="caution">
    <text evidence="19">The sequence shown here is derived from an EMBL/GenBank/DDBJ whole genome shotgun (WGS) entry which is preliminary data.</text>
</comment>
<dbReference type="RefSeq" id="XP_030989632.1">
    <property type="nucleotide sequence ID" value="XM_031132988.1"/>
</dbReference>
<evidence type="ECO:0000313" key="19">
    <source>
        <dbReference type="EMBL" id="TPX07921.1"/>
    </source>
</evidence>
<evidence type="ECO:0000256" key="8">
    <source>
        <dbReference type="ARBA" id="ARBA00023008"/>
    </source>
</evidence>
<dbReference type="InterPro" id="IPR049892">
    <property type="entry name" value="AA9"/>
</dbReference>
<keyword evidence="20" id="KW-1185">Reference proteome</keyword>
<dbReference type="InterPro" id="IPR005103">
    <property type="entry name" value="AA9_LPMO"/>
</dbReference>
<proteinExistence type="inferred from homology"/>
<evidence type="ECO:0000256" key="7">
    <source>
        <dbReference type="ARBA" id="ARBA00023002"/>
    </source>
</evidence>
<dbReference type="InParanoid" id="A0A507ASN4"/>
<feature type="compositionally biased region" description="Polar residues" evidence="16">
    <location>
        <begin position="40"/>
        <end position="49"/>
    </location>
</feature>
<dbReference type="EC" id="1.14.99.56" evidence="15"/>
<protein>
    <recommendedName>
        <fullName evidence="15">lytic cellulose monooxygenase (C4-dehydrogenating)</fullName>
        <ecNumber evidence="15">1.14.99.56</ecNumber>
    </recommendedName>
</protein>
<dbReference type="AlphaFoldDB" id="A0A507ASN4"/>
<gene>
    <name evidence="19" type="ORF">E0L32_010376</name>
</gene>
<evidence type="ECO:0000256" key="9">
    <source>
        <dbReference type="ARBA" id="ARBA00023033"/>
    </source>
</evidence>
<dbReference type="PANTHER" id="PTHR33353">
    <property type="entry name" value="PUTATIVE (AFU_ORTHOLOGUE AFUA_1G12560)-RELATED"/>
    <property type="match status" value="1"/>
</dbReference>
<keyword evidence="12" id="KW-0624">Polysaccharide degradation</keyword>
<dbReference type="Proteomes" id="UP000319257">
    <property type="component" value="Unassembled WGS sequence"/>
</dbReference>
<keyword evidence="11" id="KW-0119">Carbohydrate metabolism</keyword>
<comment type="cofactor">
    <cofactor evidence="1">
        <name>Cu(2+)</name>
        <dbReference type="ChEBI" id="CHEBI:29036"/>
    </cofactor>
</comment>
<keyword evidence="9" id="KW-0503">Monooxygenase</keyword>
<dbReference type="GO" id="GO:0005576">
    <property type="term" value="C:extracellular region"/>
    <property type="evidence" value="ECO:0007669"/>
    <property type="project" value="UniProtKB-SubCell"/>
</dbReference>